<feature type="compositionally biased region" description="Polar residues" evidence="1">
    <location>
        <begin position="33"/>
        <end position="53"/>
    </location>
</feature>
<dbReference type="EMBL" id="KN735180">
    <property type="protein sequence ID" value="KIH56851.1"/>
    <property type="molecule type" value="Genomic_DNA"/>
</dbReference>
<accession>A0A0C2GIG2</accession>
<evidence type="ECO:0000313" key="3">
    <source>
        <dbReference type="Proteomes" id="UP000054047"/>
    </source>
</evidence>
<feature type="region of interest" description="Disordered" evidence="1">
    <location>
        <begin position="33"/>
        <end position="57"/>
    </location>
</feature>
<proteinExistence type="predicted"/>
<protein>
    <submittedName>
        <fullName evidence="2">Uncharacterized protein</fullName>
    </submittedName>
</protein>
<reference evidence="2 3" key="1">
    <citation type="submission" date="2013-12" db="EMBL/GenBank/DDBJ databases">
        <title>Draft genome of the parsitic nematode Ancylostoma duodenale.</title>
        <authorList>
            <person name="Mitreva M."/>
        </authorList>
    </citation>
    <scope>NUCLEOTIDE SEQUENCE [LARGE SCALE GENOMIC DNA]</scope>
    <source>
        <strain evidence="2 3">Zhejiang</strain>
    </source>
</reference>
<sequence>MHRIHPIDPLRRRALDCSIVVRRSCVYNLSLSWSSSPPGQISLTRTNQSTSSGPPHPPPPLLLLNCLRQVFRLKGNFTNVFFAI</sequence>
<evidence type="ECO:0000313" key="2">
    <source>
        <dbReference type="EMBL" id="KIH56851.1"/>
    </source>
</evidence>
<dbReference type="Proteomes" id="UP000054047">
    <property type="component" value="Unassembled WGS sequence"/>
</dbReference>
<keyword evidence="3" id="KW-1185">Reference proteome</keyword>
<name>A0A0C2GIG2_9BILA</name>
<organism evidence="2 3">
    <name type="scientific">Ancylostoma duodenale</name>
    <dbReference type="NCBI Taxonomy" id="51022"/>
    <lineage>
        <taxon>Eukaryota</taxon>
        <taxon>Metazoa</taxon>
        <taxon>Ecdysozoa</taxon>
        <taxon>Nematoda</taxon>
        <taxon>Chromadorea</taxon>
        <taxon>Rhabditida</taxon>
        <taxon>Rhabditina</taxon>
        <taxon>Rhabditomorpha</taxon>
        <taxon>Strongyloidea</taxon>
        <taxon>Ancylostomatidae</taxon>
        <taxon>Ancylostomatinae</taxon>
        <taxon>Ancylostoma</taxon>
    </lineage>
</organism>
<dbReference type="AlphaFoldDB" id="A0A0C2GIG2"/>
<evidence type="ECO:0000256" key="1">
    <source>
        <dbReference type="SAM" id="MobiDB-lite"/>
    </source>
</evidence>
<gene>
    <name evidence="2" type="ORF">ANCDUO_12965</name>
</gene>